<proteinExistence type="predicted"/>
<evidence type="ECO:0000313" key="2">
    <source>
        <dbReference type="EMBL" id="MEZ0166715.1"/>
    </source>
</evidence>
<comment type="caution">
    <text evidence="2">The sequence shown here is derived from an EMBL/GenBank/DDBJ whole genome shotgun (WGS) entry which is preliminary data.</text>
</comment>
<sequence length="185" mass="19679">MPPQNLPPNASPSASPNTSPWTVVVLTEEAFGDVDAGNVARLHAAERAEGQDVRHLVLVPADTRRSLLADVVDKLSLGEVREAFADLGGDRPDSAEARAEAETALRATVEALRAEGLNAEGRTTGSDPLPAVRQALAEEPDARELVVVTRPHAVEDTFHTDWASRARDDLGVPVLHVYAGTTRLG</sequence>
<protein>
    <recommendedName>
        <fullName evidence="4">Universal stress protein</fullName>
    </recommendedName>
</protein>
<dbReference type="Gene3D" id="3.40.50.620">
    <property type="entry name" value="HUPs"/>
    <property type="match status" value="1"/>
</dbReference>
<gene>
    <name evidence="2" type="ORF">AB2L27_18305</name>
</gene>
<dbReference type="Proteomes" id="UP001565927">
    <property type="component" value="Unassembled WGS sequence"/>
</dbReference>
<accession>A0ABV4H8F3</accession>
<feature type="compositionally biased region" description="Pro residues" evidence="1">
    <location>
        <begin position="1"/>
        <end position="10"/>
    </location>
</feature>
<name>A0ABV4H8F3_9ACTN</name>
<dbReference type="SUPFAM" id="SSF52402">
    <property type="entry name" value="Adenine nucleotide alpha hydrolases-like"/>
    <property type="match status" value="1"/>
</dbReference>
<reference evidence="2 3" key="1">
    <citation type="submission" date="2024-07" db="EMBL/GenBank/DDBJ databases">
        <authorList>
            <person name="Thanompreechachai J."/>
            <person name="Duangmal K."/>
        </authorList>
    </citation>
    <scope>NUCLEOTIDE SEQUENCE [LARGE SCALE GENOMIC DNA]</scope>
    <source>
        <strain evidence="2 3">LSe6-4</strain>
    </source>
</reference>
<evidence type="ECO:0000313" key="3">
    <source>
        <dbReference type="Proteomes" id="UP001565927"/>
    </source>
</evidence>
<dbReference type="EMBL" id="JBGFTU010000027">
    <property type="protein sequence ID" value="MEZ0166715.1"/>
    <property type="molecule type" value="Genomic_DNA"/>
</dbReference>
<keyword evidence="3" id="KW-1185">Reference proteome</keyword>
<dbReference type="InterPro" id="IPR014729">
    <property type="entry name" value="Rossmann-like_a/b/a_fold"/>
</dbReference>
<feature type="region of interest" description="Disordered" evidence="1">
    <location>
        <begin position="1"/>
        <end position="20"/>
    </location>
</feature>
<evidence type="ECO:0000256" key="1">
    <source>
        <dbReference type="SAM" id="MobiDB-lite"/>
    </source>
</evidence>
<evidence type="ECO:0008006" key="4">
    <source>
        <dbReference type="Google" id="ProtNLM"/>
    </source>
</evidence>
<feature type="compositionally biased region" description="Low complexity" evidence="1">
    <location>
        <begin position="11"/>
        <end position="20"/>
    </location>
</feature>
<organism evidence="2 3">
    <name type="scientific">Kineococcus halophytocola</name>
    <dbReference type="NCBI Taxonomy" id="3234027"/>
    <lineage>
        <taxon>Bacteria</taxon>
        <taxon>Bacillati</taxon>
        <taxon>Actinomycetota</taxon>
        <taxon>Actinomycetes</taxon>
        <taxon>Kineosporiales</taxon>
        <taxon>Kineosporiaceae</taxon>
        <taxon>Kineococcus</taxon>
    </lineage>
</organism>
<dbReference type="RefSeq" id="WP_370442930.1">
    <property type="nucleotide sequence ID" value="NZ_JBGFTU010000027.1"/>
</dbReference>